<proteinExistence type="predicted"/>
<reference evidence="1" key="1">
    <citation type="submission" date="2021-03" db="EMBL/GenBank/DDBJ databases">
        <title>Evolutionary priming and transition to the ectomycorrhizal habit in an iconic lineage of mushroom-forming fungi: is preadaptation a requirement?</title>
        <authorList>
            <consortium name="DOE Joint Genome Institute"/>
            <person name="Looney B.P."/>
            <person name="Miyauchi S."/>
            <person name="Morin E."/>
            <person name="Drula E."/>
            <person name="Courty P.E."/>
            <person name="Chicoki N."/>
            <person name="Fauchery L."/>
            <person name="Kohler A."/>
            <person name="Kuo A."/>
            <person name="LaButti K."/>
            <person name="Pangilinan J."/>
            <person name="Lipzen A."/>
            <person name="Riley R."/>
            <person name="Andreopoulos W."/>
            <person name="He G."/>
            <person name="Johnson J."/>
            <person name="Barry K.W."/>
            <person name="Grigoriev I.V."/>
            <person name="Nagy L."/>
            <person name="Hibbett D."/>
            <person name="Henrissat B."/>
            <person name="Matheny P.B."/>
            <person name="Labbe J."/>
            <person name="Martin A.F."/>
        </authorList>
    </citation>
    <scope>NUCLEOTIDE SEQUENCE</scope>
    <source>
        <strain evidence="1">BPL698</strain>
    </source>
</reference>
<organism evidence="1 2">
    <name type="scientific">Russula earlei</name>
    <dbReference type="NCBI Taxonomy" id="71964"/>
    <lineage>
        <taxon>Eukaryota</taxon>
        <taxon>Fungi</taxon>
        <taxon>Dikarya</taxon>
        <taxon>Basidiomycota</taxon>
        <taxon>Agaricomycotina</taxon>
        <taxon>Agaricomycetes</taxon>
        <taxon>Russulales</taxon>
        <taxon>Russulaceae</taxon>
        <taxon>Russula</taxon>
    </lineage>
</organism>
<evidence type="ECO:0000313" key="2">
    <source>
        <dbReference type="Proteomes" id="UP001207468"/>
    </source>
</evidence>
<name>A0ACC0UKA8_9AGAM</name>
<evidence type="ECO:0000313" key="1">
    <source>
        <dbReference type="EMBL" id="KAI9511927.1"/>
    </source>
</evidence>
<comment type="caution">
    <text evidence="1">The sequence shown here is derived from an EMBL/GenBank/DDBJ whole genome shotgun (WGS) entry which is preliminary data.</text>
</comment>
<keyword evidence="2" id="KW-1185">Reference proteome</keyword>
<accession>A0ACC0UKA8</accession>
<protein>
    <submittedName>
        <fullName evidence="1">Uncharacterized protein</fullName>
    </submittedName>
</protein>
<dbReference type="Proteomes" id="UP001207468">
    <property type="component" value="Unassembled WGS sequence"/>
</dbReference>
<dbReference type="EMBL" id="JAGFNK010000015">
    <property type="protein sequence ID" value="KAI9511927.1"/>
    <property type="molecule type" value="Genomic_DNA"/>
</dbReference>
<gene>
    <name evidence="1" type="ORF">F5148DRAFT_974518</name>
</gene>
<sequence length="331" mass="37164">MNAPAGFTDPKIADGNYGDPSDHLFSVYLAQADKYDKEQAESWKGDTEGILVFVRRTTGLFSATVAAFIIESYKQLQPSSSDVTVLLLAQISQQLATLNSGTPPSIPLALPGQTFRPSTSAVRVNILWFLSLSLSLTCALLATLMQQWVRRYLQVSRPWYATYKRARIRAFFAEGVERFGLPRAVEALPALLHASVFFFFAGLVDFLININHTVAFSLLSAVAVGASAYFLCTVLPLVYPNSPYQTPLTNLLWMFQQTTLILSLNLMRRIVKFIYEHTGVVVWKLYGWVIFKLNDHSRRLMQGFARSREAIALRQPTEMDFTCVVLDSRCP</sequence>